<protein>
    <submittedName>
        <fullName evidence="1">Uncharacterized protein</fullName>
    </submittedName>
</protein>
<dbReference type="AlphaFoldDB" id="A0A2H6N2K9"/>
<name>A0A2H6N2K9_9SAUR</name>
<evidence type="ECO:0000313" key="1">
    <source>
        <dbReference type="EMBL" id="LAA23181.1"/>
    </source>
</evidence>
<proteinExistence type="predicted"/>
<accession>A0A2H6N2K9</accession>
<sequence length="148" mass="16270">MQVPSNGNTPWEESSLHIITARTSRQCCLNTEASPSFNGRVRETNKQTNHPSQIEARFTCHSGGKKKIENIRASPSGFALIWKLLVLPSVDCLIALLDPGKGWEPTPGSGAVQTHQHVILSDHQLQSSYYVPEQVLHDVGVIGDAAFW</sequence>
<dbReference type="EMBL" id="IACI01048866">
    <property type="protein sequence ID" value="LAA23181.1"/>
    <property type="molecule type" value="Transcribed_RNA"/>
</dbReference>
<reference evidence="1" key="2">
    <citation type="submission" date="2017-12" db="EMBL/GenBank/DDBJ databases">
        <title>Coralsnake Venomics: Analyses of Venom Gland Transcriptomes and Proteomes of Six Brazilian Taxa.</title>
        <authorList>
            <person name="Aird S.D."/>
            <person name="Jorge da Silva N."/>
            <person name="Qiu L."/>
            <person name="Villar-Briones A."/>
            <person name="Aparecida-Saddi V."/>
            <person name="Campos-Telles M.P."/>
            <person name="Grau M."/>
            <person name="Mikheyev A.S."/>
        </authorList>
    </citation>
    <scope>NUCLEOTIDE SEQUENCE</scope>
    <source>
        <tissue evidence="1">Venom_gland</tissue>
    </source>
</reference>
<organism evidence="1">
    <name type="scientific">Micrurus carvalhoi</name>
    <dbReference type="NCBI Taxonomy" id="3147026"/>
    <lineage>
        <taxon>Eukaryota</taxon>
        <taxon>Metazoa</taxon>
        <taxon>Chordata</taxon>
        <taxon>Craniata</taxon>
        <taxon>Vertebrata</taxon>
        <taxon>Euteleostomi</taxon>
        <taxon>Lepidosauria</taxon>
        <taxon>Squamata</taxon>
        <taxon>Bifurcata</taxon>
        <taxon>Unidentata</taxon>
        <taxon>Episquamata</taxon>
        <taxon>Toxicofera</taxon>
        <taxon>Serpentes</taxon>
        <taxon>Colubroidea</taxon>
        <taxon>Elapidae</taxon>
        <taxon>Elapinae</taxon>
        <taxon>Micrurus</taxon>
    </lineage>
</organism>
<reference evidence="1" key="1">
    <citation type="submission" date="2017-07" db="EMBL/GenBank/DDBJ databases">
        <authorList>
            <person name="Mikheyev A."/>
            <person name="Grau M."/>
        </authorList>
    </citation>
    <scope>NUCLEOTIDE SEQUENCE</scope>
    <source>
        <tissue evidence="1">Venom_gland</tissue>
    </source>
</reference>